<dbReference type="EMBL" id="JANBPY010001046">
    <property type="protein sequence ID" value="KAJ1961919.1"/>
    <property type="molecule type" value="Genomic_DNA"/>
</dbReference>
<feature type="compositionally biased region" description="Polar residues" evidence="1">
    <location>
        <begin position="687"/>
        <end position="697"/>
    </location>
</feature>
<comment type="caution">
    <text evidence="2">The sequence shown here is derived from an EMBL/GenBank/DDBJ whole genome shotgun (WGS) entry which is preliminary data.</text>
</comment>
<feature type="compositionally biased region" description="Low complexity" evidence="1">
    <location>
        <begin position="781"/>
        <end position="797"/>
    </location>
</feature>
<dbReference type="Proteomes" id="UP001150925">
    <property type="component" value="Unassembled WGS sequence"/>
</dbReference>
<feature type="compositionally biased region" description="Basic residues" evidence="1">
    <location>
        <begin position="719"/>
        <end position="730"/>
    </location>
</feature>
<dbReference type="OrthoDB" id="1923159at2759"/>
<feature type="compositionally biased region" description="Low complexity" evidence="1">
    <location>
        <begin position="356"/>
        <end position="367"/>
    </location>
</feature>
<dbReference type="AlphaFoldDB" id="A0A9W8AUC1"/>
<evidence type="ECO:0000313" key="2">
    <source>
        <dbReference type="EMBL" id="KAJ1961919.1"/>
    </source>
</evidence>
<proteinExistence type="predicted"/>
<sequence length="856" mass="94508">MSYSPVASTSSPPRLGSPGQPTDGVIHPATPSLDHGSRSAPMATNTLPVSDPEGSVSHGKLAPSNSGSVTTVPPATGADSVALPRESTSEGLDVASLRSALPTVVSTPVKPSEKYNRSTFFTPPSRQVRTLAHGIPLQAAHSILERFLGLENPQISPKLIDYLLLDGVIELFIDFIALSPFPRCQPALTPATRGYDFPDLLSRFLPPLQRTLPGLEVTKQSYAATQSLTMHHNTHSDKLLSEKLEIIFCSLFEIFEPDSQGNFNHFRVLTKYCLDNLAERTLQCLLTVNPHAPTCHDVYLRELLANKDQPQGIQLSISSAASSTDEWSDEALDESHSPKSDRSTHHPSVTLPNGHSRSTSTSPSPSSMAIPRLYQGHPWPSENDDTFIEFARQFLTRPKKLPLIFGALPYLAYPPVLDFVVHVIVRRSTFDVYHERFEHLRDEGLMDFLFLMLDARWDPLVYQGATDLICALVNHHYNIVFIELLFKGWETHQHTSRCFTRRLVQNIMDNRQDQLTRCSVEILAGLMKKTACLYGRWIRQRQQSPKLEPAFGPQNNLVGLGQWVRRSLEKYLPQLCHVLVQRCETYLAPGEAASSEGRIAPRGAGSGRSILDYTHLQLIEVIYHVLVESENLDTILVAIPSTFWFRIFDMYFHHHSNSLLHSCVYKYVTLLVHSVACPAFSEGDELSNASTTACTSDGESESRETGQPPRTPSIPIPKSRLRSHRRKSHRGGGSSHSLSGKRGSVSAGMSGGGSSLPNPKLSRSTASPTFTNLAHYSLGGSPTKPTPESSCPSTPTTPYSKALSPFGICNDILLALVKRYGLVQRLIRACQDKRPSNSLRGTSLLLLNTIRLGIET</sequence>
<evidence type="ECO:0000313" key="3">
    <source>
        <dbReference type="Proteomes" id="UP001150925"/>
    </source>
</evidence>
<protein>
    <submittedName>
        <fullName evidence="2">Uncharacterized protein</fullName>
    </submittedName>
</protein>
<feature type="compositionally biased region" description="Polar residues" evidence="1">
    <location>
        <begin position="63"/>
        <end position="73"/>
    </location>
</feature>
<feature type="compositionally biased region" description="Low complexity" evidence="1">
    <location>
        <begin position="735"/>
        <end position="748"/>
    </location>
</feature>
<keyword evidence="3" id="KW-1185">Reference proteome</keyword>
<feature type="region of interest" description="Disordered" evidence="1">
    <location>
        <begin position="685"/>
        <end position="797"/>
    </location>
</feature>
<feature type="non-terminal residue" evidence="2">
    <location>
        <position position="856"/>
    </location>
</feature>
<feature type="compositionally biased region" description="Basic and acidic residues" evidence="1">
    <location>
        <begin position="333"/>
        <end position="344"/>
    </location>
</feature>
<feature type="region of interest" description="Disordered" evidence="1">
    <location>
        <begin position="318"/>
        <end position="375"/>
    </location>
</feature>
<evidence type="ECO:0000256" key="1">
    <source>
        <dbReference type="SAM" id="MobiDB-lite"/>
    </source>
</evidence>
<name>A0A9W8AUC1_9FUNG</name>
<feature type="compositionally biased region" description="Polar residues" evidence="1">
    <location>
        <begin position="1"/>
        <end position="12"/>
    </location>
</feature>
<feature type="compositionally biased region" description="Polar residues" evidence="1">
    <location>
        <begin position="346"/>
        <end position="355"/>
    </location>
</feature>
<gene>
    <name evidence="2" type="ORF">IWQ62_003696</name>
</gene>
<organism evidence="2 3">
    <name type="scientific">Dispira parvispora</name>
    <dbReference type="NCBI Taxonomy" id="1520584"/>
    <lineage>
        <taxon>Eukaryota</taxon>
        <taxon>Fungi</taxon>
        <taxon>Fungi incertae sedis</taxon>
        <taxon>Zoopagomycota</taxon>
        <taxon>Kickxellomycotina</taxon>
        <taxon>Dimargaritomycetes</taxon>
        <taxon>Dimargaritales</taxon>
        <taxon>Dimargaritaceae</taxon>
        <taxon>Dispira</taxon>
    </lineage>
</organism>
<reference evidence="2" key="1">
    <citation type="submission" date="2022-07" db="EMBL/GenBank/DDBJ databases">
        <title>Phylogenomic reconstructions and comparative analyses of Kickxellomycotina fungi.</title>
        <authorList>
            <person name="Reynolds N.K."/>
            <person name="Stajich J.E."/>
            <person name="Barry K."/>
            <person name="Grigoriev I.V."/>
            <person name="Crous P."/>
            <person name="Smith M.E."/>
        </authorList>
    </citation>
    <scope>NUCLEOTIDE SEQUENCE</scope>
    <source>
        <strain evidence="2">RSA 1196</strain>
    </source>
</reference>
<feature type="region of interest" description="Disordered" evidence="1">
    <location>
        <begin position="1"/>
        <end position="85"/>
    </location>
</feature>
<accession>A0A9W8AUC1</accession>
<feature type="compositionally biased region" description="Polar residues" evidence="1">
    <location>
        <begin position="761"/>
        <end position="774"/>
    </location>
</feature>